<evidence type="ECO:0000313" key="1">
    <source>
        <dbReference type="EMBL" id="JAP07899.1"/>
    </source>
</evidence>
<protein>
    <submittedName>
        <fullName evidence="1">Putative ovule protein</fullName>
    </submittedName>
</protein>
<organism evidence="1">
    <name type="scientific">Solanum chacoense</name>
    <name type="common">Chaco potato</name>
    <dbReference type="NCBI Taxonomy" id="4108"/>
    <lineage>
        <taxon>Eukaryota</taxon>
        <taxon>Viridiplantae</taxon>
        <taxon>Streptophyta</taxon>
        <taxon>Embryophyta</taxon>
        <taxon>Tracheophyta</taxon>
        <taxon>Spermatophyta</taxon>
        <taxon>Magnoliopsida</taxon>
        <taxon>eudicotyledons</taxon>
        <taxon>Gunneridae</taxon>
        <taxon>Pentapetalae</taxon>
        <taxon>asterids</taxon>
        <taxon>lamiids</taxon>
        <taxon>Solanales</taxon>
        <taxon>Solanaceae</taxon>
        <taxon>Solanoideae</taxon>
        <taxon>Solaneae</taxon>
        <taxon>Solanum</taxon>
    </lineage>
</organism>
<accession>A0A0V0GKQ3</accession>
<name>A0A0V0GKQ3_SOLCH</name>
<proteinExistence type="predicted"/>
<dbReference type="EMBL" id="GEDG01037841">
    <property type="protein sequence ID" value="JAP07899.1"/>
    <property type="molecule type" value="Transcribed_RNA"/>
</dbReference>
<sequence>MLPPSMSDSPKMHYFGGSNTNSITFLKSPCNLVLTETETASIKPNSITTHSRHAPVFGYLTDLKREEHYGYFTFL</sequence>
<reference evidence="1" key="1">
    <citation type="submission" date="2015-12" db="EMBL/GenBank/DDBJ databases">
        <title>Gene expression during late stages of embryo sac development: a critical building block for successful pollen-pistil interactions.</title>
        <authorList>
            <person name="Liu Y."/>
            <person name="Joly V."/>
            <person name="Sabar M."/>
            <person name="Matton D.P."/>
        </authorList>
    </citation>
    <scope>NUCLEOTIDE SEQUENCE</scope>
</reference>
<dbReference type="AlphaFoldDB" id="A0A0V0GKQ3"/>